<dbReference type="AlphaFoldDB" id="A0A662ZHQ8"/>
<keyword evidence="2" id="KW-1185">Reference proteome</keyword>
<dbReference type="InterPro" id="IPR025346">
    <property type="entry name" value="DUF4250"/>
</dbReference>
<sequence>MAFENLSKMDPYILLSMVNMKLRDFDDHDLDSFCATYEINREELEKKLKDAGFEYDPETNQFKYNSL</sequence>
<organism evidence="1 2">
    <name type="scientific">Ruminobacter amylophilus</name>
    <dbReference type="NCBI Taxonomy" id="867"/>
    <lineage>
        <taxon>Bacteria</taxon>
        <taxon>Pseudomonadati</taxon>
        <taxon>Pseudomonadota</taxon>
        <taxon>Gammaproteobacteria</taxon>
        <taxon>Aeromonadales</taxon>
        <taxon>Succinivibrionaceae</taxon>
        <taxon>Ruminobacter</taxon>
    </lineage>
</organism>
<evidence type="ECO:0008006" key="3">
    <source>
        <dbReference type="Google" id="ProtNLM"/>
    </source>
</evidence>
<gene>
    <name evidence="1" type="ORF">SAMN02910344_00211</name>
</gene>
<evidence type="ECO:0000313" key="2">
    <source>
        <dbReference type="Proteomes" id="UP000243745"/>
    </source>
</evidence>
<dbReference type="Proteomes" id="UP000243745">
    <property type="component" value="Unassembled WGS sequence"/>
</dbReference>
<dbReference type="EMBL" id="FOXF01000002">
    <property type="protein sequence ID" value="SFP01861.1"/>
    <property type="molecule type" value="Genomic_DNA"/>
</dbReference>
<name>A0A662ZHQ8_9GAMM</name>
<dbReference type="RefSeq" id="WP_093140103.1">
    <property type="nucleotide sequence ID" value="NZ_FOXF01000002.1"/>
</dbReference>
<dbReference type="OrthoDB" id="6636823at2"/>
<proteinExistence type="predicted"/>
<protein>
    <recommendedName>
        <fullName evidence="3">DUF4250 domain-containing protein</fullName>
    </recommendedName>
</protein>
<reference evidence="1 2" key="1">
    <citation type="submission" date="2016-10" db="EMBL/GenBank/DDBJ databases">
        <authorList>
            <person name="Varghese N."/>
            <person name="Submissions S."/>
        </authorList>
    </citation>
    <scope>NUCLEOTIDE SEQUENCE [LARGE SCALE GENOMIC DNA]</scope>
    <source>
        <strain evidence="1 2">DSM 1361</strain>
    </source>
</reference>
<accession>A0A662ZHQ8</accession>
<evidence type="ECO:0000313" key="1">
    <source>
        <dbReference type="EMBL" id="SFP01861.1"/>
    </source>
</evidence>
<dbReference type="Pfam" id="PF14056">
    <property type="entry name" value="DUF4250"/>
    <property type="match status" value="1"/>
</dbReference>